<dbReference type="Pfam" id="PF22022">
    <property type="entry name" value="Phage_int_M"/>
    <property type="match status" value="1"/>
</dbReference>
<feature type="domain" description="Tyr recombinase" evidence="5">
    <location>
        <begin position="201"/>
        <end position="378"/>
    </location>
</feature>
<evidence type="ECO:0000313" key="6">
    <source>
        <dbReference type="EMBL" id="PXZ04390.1"/>
    </source>
</evidence>
<evidence type="ECO:0000256" key="1">
    <source>
        <dbReference type="ARBA" id="ARBA00008857"/>
    </source>
</evidence>
<dbReference type="Gene3D" id="3.30.160.390">
    <property type="entry name" value="Integrase, DNA-binding domain"/>
    <property type="match status" value="1"/>
</dbReference>
<protein>
    <submittedName>
        <fullName evidence="6">Integrase</fullName>
    </submittedName>
</protein>
<dbReference type="Proteomes" id="UP000247483">
    <property type="component" value="Unassembled WGS sequence"/>
</dbReference>
<dbReference type="PROSITE" id="PS51898">
    <property type="entry name" value="TYR_RECOMBINASE"/>
    <property type="match status" value="1"/>
</dbReference>
<dbReference type="AlphaFoldDB" id="A0A2V4DUG1"/>
<evidence type="ECO:0000256" key="3">
    <source>
        <dbReference type="ARBA" id="ARBA00023125"/>
    </source>
</evidence>
<dbReference type="Pfam" id="PF13356">
    <property type="entry name" value="Arm-DNA-bind_3"/>
    <property type="match status" value="1"/>
</dbReference>
<evidence type="ECO:0000256" key="2">
    <source>
        <dbReference type="ARBA" id="ARBA00022908"/>
    </source>
</evidence>
<dbReference type="GO" id="GO:0003677">
    <property type="term" value="F:DNA binding"/>
    <property type="evidence" value="ECO:0007669"/>
    <property type="project" value="UniProtKB-KW"/>
</dbReference>
<dbReference type="SUPFAM" id="SSF56349">
    <property type="entry name" value="DNA breaking-rejoining enzymes"/>
    <property type="match status" value="1"/>
</dbReference>
<dbReference type="Pfam" id="PF00589">
    <property type="entry name" value="Phage_integrase"/>
    <property type="match status" value="1"/>
</dbReference>
<evidence type="ECO:0000256" key="4">
    <source>
        <dbReference type="ARBA" id="ARBA00023172"/>
    </source>
</evidence>
<keyword evidence="4" id="KW-0233">DNA recombination</keyword>
<dbReference type="PANTHER" id="PTHR30629">
    <property type="entry name" value="PROPHAGE INTEGRASE"/>
    <property type="match status" value="1"/>
</dbReference>
<dbReference type="InterPro" id="IPR011010">
    <property type="entry name" value="DNA_brk_join_enz"/>
</dbReference>
<dbReference type="EMBL" id="QGLP01000005">
    <property type="protein sequence ID" value="PXZ04390.1"/>
    <property type="molecule type" value="Genomic_DNA"/>
</dbReference>
<dbReference type="InterPro" id="IPR025166">
    <property type="entry name" value="Integrase_DNA_bind_dom"/>
</dbReference>
<dbReference type="GO" id="GO:0015074">
    <property type="term" value="P:DNA integration"/>
    <property type="evidence" value="ECO:0007669"/>
    <property type="project" value="UniProtKB-KW"/>
</dbReference>
<accession>A0A2V4DUG1</accession>
<dbReference type="GO" id="GO:0006310">
    <property type="term" value="P:DNA recombination"/>
    <property type="evidence" value="ECO:0007669"/>
    <property type="project" value="UniProtKB-KW"/>
</dbReference>
<dbReference type="InterPro" id="IPR010998">
    <property type="entry name" value="Integrase_recombinase_N"/>
</dbReference>
<comment type="similarity">
    <text evidence="1">Belongs to the 'phage' integrase family.</text>
</comment>
<proteinExistence type="inferred from homology"/>
<comment type="caution">
    <text evidence="6">The sequence shown here is derived from an EMBL/GenBank/DDBJ whole genome shotgun (WGS) entry which is preliminary data.</text>
</comment>
<dbReference type="Gene3D" id="1.10.443.10">
    <property type="entry name" value="Intergrase catalytic core"/>
    <property type="match status" value="1"/>
</dbReference>
<sequence>MLTIKAIEAAKPKDKPYKLPDFESLYLYITTSGTKSWRFDYQFNGKRKTLTIGKYPHITLQEARNEKELAKQLLAHGKDPSFERKKSALLANIESDNTFKSIATEWHNSKKTTWSKKYTNEVISIFNRDIFPFIGNEAINKIKPLEMLTVLKGIESRGALEIAKKARMRCSEVFRYAIITGRAENNPAAELSTALAKTQSKNFPFLATNAEMSEFLKALKGYSGNILTRYATMLLIYTVPRTVELITLKWPNVNFDEKIAIVDADVVKKDRTHLIPLSRQALDILKFLHPITGHGEYVFPNRNNPDKPMSNGAILHVIRRIGFANRATGHGFRHQFSSVLNEHGFNTDWIEKQLNHEEGSVRGIYNHAQYLEGRREMMQWYADYIDGLTT</sequence>
<dbReference type="InterPro" id="IPR013762">
    <property type="entry name" value="Integrase-like_cat_sf"/>
</dbReference>
<evidence type="ECO:0000259" key="5">
    <source>
        <dbReference type="PROSITE" id="PS51898"/>
    </source>
</evidence>
<dbReference type="InterPro" id="IPR038488">
    <property type="entry name" value="Integrase_DNA-bd_sf"/>
</dbReference>
<keyword evidence="2" id="KW-0229">DNA integration</keyword>
<dbReference type="PANTHER" id="PTHR30629:SF2">
    <property type="entry name" value="PROPHAGE INTEGRASE INTS-RELATED"/>
    <property type="match status" value="1"/>
</dbReference>
<dbReference type="Gene3D" id="1.10.150.130">
    <property type="match status" value="1"/>
</dbReference>
<reference evidence="6 7" key="1">
    <citation type="submission" date="2018-05" db="EMBL/GenBank/DDBJ databases">
        <title>Reference genomes for bee gut microbiota database.</title>
        <authorList>
            <person name="Ellegaard K.M."/>
        </authorList>
    </citation>
    <scope>NUCLEOTIDE SEQUENCE [LARGE SCALE GENOMIC DNA]</scope>
    <source>
        <strain evidence="6 7">ESL0177</strain>
    </source>
</reference>
<dbReference type="InterPro" id="IPR050808">
    <property type="entry name" value="Phage_Integrase"/>
</dbReference>
<keyword evidence="3" id="KW-0238">DNA-binding</keyword>
<gene>
    <name evidence="6" type="ORF">DKK79_08505</name>
</gene>
<evidence type="ECO:0000313" key="7">
    <source>
        <dbReference type="Proteomes" id="UP000247483"/>
    </source>
</evidence>
<dbReference type="InterPro" id="IPR002104">
    <property type="entry name" value="Integrase_catalytic"/>
</dbReference>
<name>A0A2V4DUG1_9GAMM</name>
<dbReference type="InterPro" id="IPR053876">
    <property type="entry name" value="Phage_int_M"/>
</dbReference>
<dbReference type="RefSeq" id="WP_110423704.1">
    <property type="nucleotide sequence ID" value="NZ_QGLP01000005.1"/>
</dbReference>
<organism evidence="6 7">
    <name type="scientific">Gilliamella apicola</name>
    <dbReference type="NCBI Taxonomy" id="1196095"/>
    <lineage>
        <taxon>Bacteria</taxon>
        <taxon>Pseudomonadati</taxon>
        <taxon>Pseudomonadota</taxon>
        <taxon>Gammaproteobacteria</taxon>
        <taxon>Orbales</taxon>
        <taxon>Orbaceae</taxon>
        <taxon>Gilliamella</taxon>
    </lineage>
</organism>
<dbReference type="CDD" id="cd00801">
    <property type="entry name" value="INT_P4_C"/>
    <property type="match status" value="1"/>
</dbReference>